<evidence type="ECO:0000313" key="1">
    <source>
        <dbReference type="EMBL" id="MBO1318863.1"/>
    </source>
</evidence>
<dbReference type="Proteomes" id="UP000664417">
    <property type="component" value="Unassembled WGS sequence"/>
</dbReference>
<protein>
    <recommendedName>
        <fullName evidence="3">DUF4403 family protein</fullName>
    </recommendedName>
</protein>
<comment type="caution">
    <text evidence="1">The sequence shown here is derived from an EMBL/GenBank/DDBJ whole genome shotgun (WGS) entry which is preliminary data.</text>
</comment>
<accession>A0A8J7QIF1</accession>
<name>A0A8J7QIF1_9BACT</name>
<proteinExistence type="predicted"/>
<dbReference type="AlphaFoldDB" id="A0A8J7QIF1"/>
<keyword evidence="2" id="KW-1185">Reference proteome</keyword>
<gene>
    <name evidence="1" type="ORF">J3U88_10365</name>
</gene>
<evidence type="ECO:0008006" key="3">
    <source>
        <dbReference type="Google" id="ProtNLM"/>
    </source>
</evidence>
<sequence>MVRVRKRVLLVLLFFGLLLLGVGVAGAIHRSMVTTRWAEHQALVEALHAEAKSVPEFSFRDSDNIRFGLGQEALRPLFQAVEGLEISAAGGHKVTMHRLETRFDRGVMRVNAEAEFESPFLFYRSPLAIKYLAFSDVDENGRCVMSFVIERLEIENLPVLARRWFEAWLSVTLQHRMPLPELMLPLHFKTELPFSGMERLVKKRNLTVAVPARTLDLQAEMPRLVVANYCLRGASLLFPGSVEPTVPPAFAQPDCARPDTLGVALSLSLLNQTIAAVVEPQVDVTLHAARMTNVINREKKVLGIKTRNQLDIKDFQANLDVHEAALEFSDGRLWLFLNVSGQASGTLVGKMYGIPLNNRVEAEPKLTQRVPIRLEERDGLLEIAFEQETLQLEGHATVEVLNQKIRVALPLEIKPRFLSRAFPVDQWVEKTYKVPRRIKGKKVVEEQHYRLLFNWQLDPDALSRQWIWLQADQIQLEPIAPETAEPIAR</sequence>
<dbReference type="EMBL" id="JAFREP010000007">
    <property type="protein sequence ID" value="MBO1318863.1"/>
    <property type="molecule type" value="Genomic_DNA"/>
</dbReference>
<dbReference type="RefSeq" id="WP_207858681.1">
    <property type="nucleotide sequence ID" value="NZ_JAFREP010000007.1"/>
</dbReference>
<reference evidence="1" key="1">
    <citation type="submission" date="2021-03" db="EMBL/GenBank/DDBJ databases">
        <authorList>
            <person name="Wang G."/>
        </authorList>
    </citation>
    <scope>NUCLEOTIDE SEQUENCE</scope>
    <source>
        <strain evidence="1">KCTC 12899</strain>
    </source>
</reference>
<evidence type="ECO:0000313" key="2">
    <source>
        <dbReference type="Proteomes" id="UP000664417"/>
    </source>
</evidence>
<organism evidence="1 2">
    <name type="scientific">Acanthopleuribacter pedis</name>
    <dbReference type="NCBI Taxonomy" id="442870"/>
    <lineage>
        <taxon>Bacteria</taxon>
        <taxon>Pseudomonadati</taxon>
        <taxon>Acidobacteriota</taxon>
        <taxon>Holophagae</taxon>
        <taxon>Acanthopleuribacterales</taxon>
        <taxon>Acanthopleuribacteraceae</taxon>
        <taxon>Acanthopleuribacter</taxon>
    </lineage>
</organism>